<dbReference type="AlphaFoldDB" id="Q11J80"/>
<gene>
    <name evidence="2" type="primary">ku</name>
    <name evidence="5" type="ordered locus">Meso_1149</name>
</gene>
<dbReference type="PANTHER" id="PTHR41251:SF1">
    <property type="entry name" value="NON-HOMOLOGOUS END JOINING PROTEIN KU"/>
    <property type="match status" value="1"/>
</dbReference>
<dbReference type="Pfam" id="PF02735">
    <property type="entry name" value="Ku"/>
    <property type="match status" value="1"/>
</dbReference>
<comment type="subunit">
    <text evidence="2">Homodimer. Interacts with LigD.</text>
</comment>
<dbReference type="HAMAP" id="MF_01875">
    <property type="entry name" value="Prokaryotic_Ku"/>
    <property type="match status" value="1"/>
</dbReference>
<dbReference type="InterPro" id="IPR009187">
    <property type="entry name" value="Prok_Ku"/>
</dbReference>
<dbReference type="Gene3D" id="2.40.290.10">
    <property type="match status" value="1"/>
</dbReference>
<dbReference type="GO" id="GO:0006303">
    <property type="term" value="P:double-strand break repair via nonhomologous end joining"/>
    <property type="evidence" value="ECO:0007669"/>
    <property type="project" value="UniProtKB-UniRule"/>
</dbReference>
<dbReference type="EMBL" id="CP000390">
    <property type="protein sequence ID" value="ABG62545.1"/>
    <property type="molecule type" value="Genomic_DNA"/>
</dbReference>
<dbReference type="SUPFAM" id="SSF100939">
    <property type="entry name" value="SPOC domain-like"/>
    <property type="match status" value="1"/>
</dbReference>
<feature type="region of interest" description="Disordered" evidence="3">
    <location>
        <begin position="250"/>
        <end position="281"/>
    </location>
</feature>
<organism evidence="5">
    <name type="scientific">Chelativorans sp. (strain BNC1)</name>
    <dbReference type="NCBI Taxonomy" id="266779"/>
    <lineage>
        <taxon>Bacteria</taxon>
        <taxon>Pseudomonadati</taxon>
        <taxon>Pseudomonadota</taxon>
        <taxon>Alphaproteobacteria</taxon>
        <taxon>Hyphomicrobiales</taxon>
        <taxon>Phyllobacteriaceae</taxon>
        <taxon>Chelativorans</taxon>
    </lineage>
</organism>
<dbReference type="NCBIfam" id="TIGR02772">
    <property type="entry name" value="Ku_bact"/>
    <property type="match status" value="1"/>
</dbReference>
<dbReference type="GO" id="GO:0003690">
    <property type="term" value="F:double-stranded DNA binding"/>
    <property type="evidence" value="ECO:0007669"/>
    <property type="project" value="UniProtKB-UniRule"/>
</dbReference>
<evidence type="ECO:0000256" key="3">
    <source>
        <dbReference type="SAM" id="MobiDB-lite"/>
    </source>
</evidence>
<dbReference type="CDD" id="cd00789">
    <property type="entry name" value="KU_like"/>
    <property type="match status" value="1"/>
</dbReference>
<dbReference type="HOGENOM" id="CLU_048975_0_0_5"/>
<dbReference type="eggNOG" id="COG1273">
    <property type="taxonomic scope" value="Bacteria"/>
</dbReference>
<name>Q11J80_CHESB</name>
<dbReference type="STRING" id="266779.Meso_1149"/>
<protein>
    <recommendedName>
        <fullName evidence="2">Non-homologous end joining protein Ku</fullName>
    </recommendedName>
</protein>
<accession>Q11J80</accession>
<keyword evidence="2" id="KW-0233">DNA recombination</keyword>
<dbReference type="SMART" id="SM00559">
    <property type="entry name" value="Ku78"/>
    <property type="match status" value="1"/>
</dbReference>
<proteinExistence type="inferred from homology"/>
<evidence type="ECO:0000259" key="4">
    <source>
        <dbReference type="SMART" id="SM00559"/>
    </source>
</evidence>
<dbReference type="PANTHER" id="PTHR41251">
    <property type="entry name" value="NON-HOMOLOGOUS END JOINING PROTEIN KU"/>
    <property type="match status" value="1"/>
</dbReference>
<keyword evidence="1 2" id="KW-0238">DNA-binding</keyword>
<evidence type="ECO:0000256" key="1">
    <source>
        <dbReference type="ARBA" id="ARBA00023125"/>
    </source>
</evidence>
<sequence length="281" mass="31434">MAPRASWKGFLKISELALPVALYAGATTSARVSFHILNRKTGNRVHRQYFDEETDEAVEPEQQVKGYDTGDNQFIILEPEEIAQTVPESDKTIRIEAFVPLDKVDAVYFDRPYYLAPSGAVATDSFAVIREGMRRKKVAALARAVLFRRVRTLLLRPEGPGLAANTLNFDYEVRPASEVFDDLPDIRIEGEMLDLAKYIIKTKSGEFDPHTFDDRYDQALAELVRAKMEGREIKPPKPPKETKVVNLLEALRQSAGAGKAPKKTRAGTRKKSASGERRKAG</sequence>
<dbReference type="OrthoDB" id="9780854at2"/>
<feature type="compositionally biased region" description="Basic residues" evidence="3">
    <location>
        <begin position="260"/>
        <end position="272"/>
    </location>
</feature>
<comment type="function">
    <text evidence="2">With LigD forms a non-homologous end joining (NHEJ) DNA repair enzyme, which repairs dsDNA breaks with reduced fidelity. Binds linear dsDNA with 5'- and 3'- overhangs but not closed circular dsDNA nor ssDNA. Recruits and stimulates the ligase activity of LigD.</text>
</comment>
<keyword evidence="2" id="KW-0227">DNA damage</keyword>
<comment type="similarity">
    <text evidence="2">Belongs to the prokaryotic Ku family.</text>
</comment>
<dbReference type="GO" id="GO:0006310">
    <property type="term" value="P:DNA recombination"/>
    <property type="evidence" value="ECO:0007669"/>
    <property type="project" value="UniProtKB-KW"/>
</dbReference>
<evidence type="ECO:0000256" key="2">
    <source>
        <dbReference type="HAMAP-Rule" id="MF_01875"/>
    </source>
</evidence>
<evidence type="ECO:0000313" key="5">
    <source>
        <dbReference type="EMBL" id="ABG62545.1"/>
    </source>
</evidence>
<reference evidence="5" key="1">
    <citation type="submission" date="2006-06" db="EMBL/GenBank/DDBJ databases">
        <title>Complete sequence of chromosome of Chelativorans sp. BNC1.</title>
        <authorList>
            <consortium name="US DOE Joint Genome Institute"/>
            <person name="Copeland A."/>
            <person name="Lucas S."/>
            <person name="Lapidus A."/>
            <person name="Barry K."/>
            <person name="Detter J.C."/>
            <person name="Glavina del Rio T."/>
            <person name="Hammon N."/>
            <person name="Israni S."/>
            <person name="Dalin E."/>
            <person name="Tice H."/>
            <person name="Pitluck S."/>
            <person name="Chertkov O."/>
            <person name="Brettin T."/>
            <person name="Bruce D."/>
            <person name="Han C."/>
            <person name="Tapia R."/>
            <person name="Gilna P."/>
            <person name="Schmutz J."/>
            <person name="Larimer F."/>
            <person name="Land M."/>
            <person name="Hauser L."/>
            <person name="Kyrpides N."/>
            <person name="Mikhailova N."/>
            <person name="Richardson P."/>
        </authorList>
    </citation>
    <scope>NUCLEOTIDE SEQUENCE</scope>
    <source>
        <strain evidence="5">BNC1</strain>
    </source>
</reference>
<dbReference type="InterPro" id="IPR006164">
    <property type="entry name" value="DNA_bd_Ku70/Ku80"/>
</dbReference>
<dbReference type="KEGG" id="mes:Meso_1149"/>
<feature type="domain" description="Ku" evidence="4">
    <location>
        <begin position="55"/>
        <end position="183"/>
    </location>
</feature>
<dbReference type="PIRSF" id="PIRSF006493">
    <property type="entry name" value="Prok_Ku"/>
    <property type="match status" value="1"/>
</dbReference>
<keyword evidence="2" id="KW-0234">DNA repair</keyword>
<dbReference type="InterPro" id="IPR016194">
    <property type="entry name" value="SPOC-like_C_dom_sf"/>
</dbReference>